<dbReference type="EMBL" id="UOEK01000167">
    <property type="protein sequence ID" value="VAV99604.1"/>
    <property type="molecule type" value="Genomic_DNA"/>
</dbReference>
<keyword evidence="1" id="KW-0472">Membrane</keyword>
<feature type="transmembrane region" description="Helical" evidence="1">
    <location>
        <begin position="25"/>
        <end position="42"/>
    </location>
</feature>
<name>A0A3B0S086_9ZZZZ</name>
<organism evidence="2">
    <name type="scientific">hydrothermal vent metagenome</name>
    <dbReference type="NCBI Taxonomy" id="652676"/>
    <lineage>
        <taxon>unclassified sequences</taxon>
        <taxon>metagenomes</taxon>
        <taxon>ecological metagenomes</taxon>
    </lineage>
</organism>
<accession>A0A3B0S086</accession>
<gene>
    <name evidence="2" type="ORF">MNBD_ACTINO02-96</name>
</gene>
<proteinExistence type="predicted"/>
<protein>
    <submittedName>
        <fullName evidence="2">Uncharacterized protein</fullName>
    </submittedName>
</protein>
<evidence type="ECO:0000256" key="1">
    <source>
        <dbReference type="SAM" id="Phobius"/>
    </source>
</evidence>
<sequence>PSLMIVVPTQENVILRFSRSPAEKVGMGITAITFLGLGVWTYRRRKDRELVDA</sequence>
<keyword evidence="1" id="KW-0812">Transmembrane</keyword>
<feature type="non-terminal residue" evidence="2">
    <location>
        <position position="1"/>
    </location>
</feature>
<dbReference type="AlphaFoldDB" id="A0A3B0S086"/>
<keyword evidence="1" id="KW-1133">Transmembrane helix</keyword>
<reference evidence="2" key="1">
    <citation type="submission" date="2018-06" db="EMBL/GenBank/DDBJ databases">
        <authorList>
            <person name="Zhirakovskaya E."/>
        </authorList>
    </citation>
    <scope>NUCLEOTIDE SEQUENCE</scope>
</reference>
<evidence type="ECO:0000313" key="2">
    <source>
        <dbReference type="EMBL" id="VAV99604.1"/>
    </source>
</evidence>